<name>C5SZL7_ACIDE</name>
<sequence>MACTLLATTASAQVYRCEHGGKVTYSDEPCVGAKVVDATPTQGMDKMSGRTRKGADVLRDENRKAVDLALQPLTGLDHEQMNVERRRHKLSAGDKSTCRNLDRQLPELDARVARSAANQKQEAETDLYKARKIFFALKC</sequence>
<dbReference type="Pfam" id="PF13511">
    <property type="entry name" value="DUF4124"/>
    <property type="match status" value="1"/>
</dbReference>
<organism evidence="2 3">
    <name type="scientific">Acidovorax delafieldii 2AN</name>
    <dbReference type="NCBI Taxonomy" id="573060"/>
    <lineage>
        <taxon>Bacteria</taxon>
        <taxon>Pseudomonadati</taxon>
        <taxon>Pseudomonadota</taxon>
        <taxon>Betaproteobacteria</taxon>
        <taxon>Burkholderiales</taxon>
        <taxon>Comamonadaceae</taxon>
        <taxon>Acidovorax</taxon>
    </lineage>
</organism>
<protein>
    <recommendedName>
        <fullName evidence="1">DUF4124 domain-containing protein</fullName>
    </recommendedName>
</protein>
<gene>
    <name evidence="2" type="ORF">AcdelDRAFT_0097</name>
</gene>
<dbReference type="InterPro" id="IPR025392">
    <property type="entry name" value="DUF4124"/>
</dbReference>
<reference evidence="2 3" key="1">
    <citation type="submission" date="2009-05" db="EMBL/GenBank/DDBJ databases">
        <title>The draft genome of Acidovorax delafieldii 2AN.</title>
        <authorList>
            <consortium name="US DOE Joint Genome Institute (JGI-PGF)"/>
            <person name="Lucas S."/>
            <person name="Copeland A."/>
            <person name="Lapidus A."/>
            <person name="Glavina del Rio T."/>
            <person name="Tice H."/>
            <person name="Bruce D."/>
            <person name="Goodwin L."/>
            <person name="Pitluck S."/>
            <person name="Larimer F."/>
            <person name="Land M.L."/>
            <person name="Hauser L."/>
            <person name="Shelobolina E.S."/>
            <person name="Picardal F."/>
            <person name="Roden E."/>
            <person name="Emerson D."/>
        </authorList>
    </citation>
    <scope>NUCLEOTIDE SEQUENCE [LARGE SCALE GENOMIC DNA]</scope>
    <source>
        <strain evidence="2 3">2AN</strain>
    </source>
</reference>
<accession>C5SZL7</accession>
<dbReference type="EMBL" id="ACQT01000001">
    <property type="protein sequence ID" value="EER62413.1"/>
    <property type="molecule type" value="Genomic_DNA"/>
</dbReference>
<comment type="caution">
    <text evidence="2">The sequence shown here is derived from an EMBL/GenBank/DDBJ whole genome shotgun (WGS) entry which is preliminary data.</text>
</comment>
<proteinExistence type="predicted"/>
<dbReference type="Proteomes" id="UP000003856">
    <property type="component" value="Unassembled WGS sequence"/>
</dbReference>
<keyword evidence="3" id="KW-1185">Reference proteome</keyword>
<dbReference type="PATRIC" id="fig|573060.9.peg.5238"/>
<dbReference type="AlphaFoldDB" id="C5SZL7"/>
<evidence type="ECO:0000313" key="2">
    <source>
        <dbReference type="EMBL" id="EER62413.1"/>
    </source>
</evidence>
<evidence type="ECO:0000313" key="3">
    <source>
        <dbReference type="Proteomes" id="UP000003856"/>
    </source>
</evidence>
<feature type="domain" description="DUF4124" evidence="1">
    <location>
        <begin position="2"/>
        <end position="39"/>
    </location>
</feature>
<evidence type="ECO:0000259" key="1">
    <source>
        <dbReference type="Pfam" id="PF13511"/>
    </source>
</evidence>